<dbReference type="EMBL" id="VLKZ01000004">
    <property type="protein sequence ID" value="TWI56875.1"/>
    <property type="molecule type" value="Genomic_DNA"/>
</dbReference>
<dbReference type="Pfam" id="PF02518">
    <property type="entry name" value="HATPase_c"/>
    <property type="match status" value="1"/>
</dbReference>
<evidence type="ECO:0000313" key="16">
    <source>
        <dbReference type="Proteomes" id="UP000315711"/>
    </source>
</evidence>
<feature type="domain" description="Histidine kinase/HSP90-like ATPase" evidence="12">
    <location>
        <begin position="298"/>
        <end position="398"/>
    </location>
</feature>
<gene>
    <name evidence="15" type="ORF">IQ10_01565</name>
</gene>
<dbReference type="Pfam" id="PF10114">
    <property type="entry name" value="PocR"/>
    <property type="match status" value="1"/>
</dbReference>
<feature type="domain" description="PocR" evidence="14">
    <location>
        <begin position="3"/>
        <end position="166"/>
    </location>
</feature>
<name>A0A562QJI5_9BACI</name>
<dbReference type="InterPro" id="IPR050640">
    <property type="entry name" value="Bact_2-comp_sensor_kinase"/>
</dbReference>
<dbReference type="PANTHER" id="PTHR34220">
    <property type="entry name" value="SENSOR HISTIDINE KINASE YPDA"/>
    <property type="match status" value="1"/>
</dbReference>
<keyword evidence="8" id="KW-0067">ATP-binding</keyword>
<feature type="domain" description="Signal transduction histidine kinase internal region" evidence="13">
    <location>
        <begin position="200"/>
        <end position="277"/>
    </location>
</feature>
<dbReference type="RefSeq" id="WP_158640013.1">
    <property type="nucleotide sequence ID" value="NZ_VLKZ01000004.1"/>
</dbReference>
<dbReference type="InterPro" id="IPR036890">
    <property type="entry name" value="HATPase_C_sf"/>
</dbReference>
<evidence type="ECO:0000256" key="3">
    <source>
        <dbReference type="ARBA" id="ARBA00022553"/>
    </source>
</evidence>
<dbReference type="GO" id="GO:0005886">
    <property type="term" value="C:plasma membrane"/>
    <property type="evidence" value="ECO:0007669"/>
    <property type="project" value="UniProtKB-SubCell"/>
</dbReference>
<keyword evidence="9" id="KW-1133">Transmembrane helix</keyword>
<dbReference type="Gene3D" id="3.30.565.10">
    <property type="entry name" value="Histidine kinase-like ATPase, C-terminal domain"/>
    <property type="match status" value="1"/>
</dbReference>
<dbReference type="PANTHER" id="PTHR34220:SF11">
    <property type="entry name" value="SENSOR PROTEIN KINASE HPTS"/>
    <property type="match status" value="1"/>
</dbReference>
<evidence type="ECO:0000256" key="2">
    <source>
        <dbReference type="ARBA" id="ARBA00022475"/>
    </source>
</evidence>
<comment type="subcellular location">
    <subcellularLocation>
        <location evidence="1">Cell membrane</location>
        <topology evidence="1">Multi-pass membrane protein</topology>
    </subcellularLocation>
</comment>
<dbReference type="GO" id="GO:0000155">
    <property type="term" value="F:phosphorelay sensor kinase activity"/>
    <property type="evidence" value="ECO:0007669"/>
    <property type="project" value="InterPro"/>
</dbReference>
<organism evidence="15 16">
    <name type="scientific">Halalkalibacter nanhaiisediminis</name>
    <dbReference type="NCBI Taxonomy" id="688079"/>
    <lineage>
        <taxon>Bacteria</taxon>
        <taxon>Bacillati</taxon>
        <taxon>Bacillota</taxon>
        <taxon>Bacilli</taxon>
        <taxon>Bacillales</taxon>
        <taxon>Bacillaceae</taxon>
        <taxon>Halalkalibacter</taxon>
    </lineage>
</organism>
<dbReference type="InterPro" id="IPR010559">
    <property type="entry name" value="Sig_transdc_His_kin_internal"/>
</dbReference>
<keyword evidence="10" id="KW-0902">Two-component regulatory system</keyword>
<evidence type="ECO:0000259" key="14">
    <source>
        <dbReference type="Pfam" id="PF10114"/>
    </source>
</evidence>
<proteinExistence type="predicted"/>
<dbReference type="Proteomes" id="UP000315711">
    <property type="component" value="Unassembled WGS sequence"/>
</dbReference>
<evidence type="ECO:0000259" key="12">
    <source>
        <dbReference type="Pfam" id="PF02518"/>
    </source>
</evidence>
<evidence type="ECO:0000256" key="11">
    <source>
        <dbReference type="ARBA" id="ARBA00023136"/>
    </source>
</evidence>
<keyword evidence="6" id="KW-0547">Nucleotide-binding</keyword>
<evidence type="ECO:0000313" key="15">
    <source>
        <dbReference type="EMBL" id="TWI56875.1"/>
    </source>
</evidence>
<evidence type="ECO:0000256" key="1">
    <source>
        <dbReference type="ARBA" id="ARBA00004651"/>
    </source>
</evidence>
<sequence length="402" mass="45972">MREFVDIEKLQEIQNQFAEATGVGVIICDTDGVPLTKASNFTEFCHYIRSCSEGERRCILSDGRIGKIAAKSNRPTIHRCHSGLVDFAAPIILRETYLGAVLCGQVLMEDEEFSDLADMRMNLAELPLNQETLQSYYKKLEYKTRSRVEAIAELLFVTANYIVEMGDAYLTKMELSRNSEKLMKELQTRTALEKVLKETQLKVLQSQINPHFLFNTLNTISRIAYLENADQTQNVTYLLGNILRYSLRNIDQLVSLKEELEHVENYLYIQRTRYRDQISFTIEIDRHLEHVNVPIFTLQPIVENAIVHGFEPIGRPIHISLQVFSKAEKIIIHIIDNGAGLESDQELVLPIQTGKGHTTGIGLNNVNQRIKHYFGDEWGIKVLNRDKENGTLVQIMIPNHLA</sequence>
<evidence type="ECO:0000256" key="6">
    <source>
        <dbReference type="ARBA" id="ARBA00022741"/>
    </source>
</evidence>
<evidence type="ECO:0000256" key="5">
    <source>
        <dbReference type="ARBA" id="ARBA00022692"/>
    </source>
</evidence>
<keyword evidence="11" id="KW-0472">Membrane</keyword>
<keyword evidence="5" id="KW-0812">Transmembrane</keyword>
<evidence type="ECO:0000256" key="7">
    <source>
        <dbReference type="ARBA" id="ARBA00022777"/>
    </source>
</evidence>
<accession>A0A562QJI5</accession>
<evidence type="ECO:0000256" key="4">
    <source>
        <dbReference type="ARBA" id="ARBA00022679"/>
    </source>
</evidence>
<protein>
    <submittedName>
        <fullName evidence="15">Histidine kinase</fullName>
    </submittedName>
</protein>
<dbReference type="InterPro" id="IPR018771">
    <property type="entry name" value="PocR_dom"/>
</dbReference>
<dbReference type="GO" id="GO:0005524">
    <property type="term" value="F:ATP binding"/>
    <property type="evidence" value="ECO:0007669"/>
    <property type="project" value="UniProtKB-KW"/>
</dbReference>
<keyword evidence="4" id="KW-0808">Transferase</keyword>
<keyword evidence="3" id="KW-0597">Phosphoprotein</keyword>
<dbReference type="InterPro" id="IPR003594">
    <property type="entry name" value="HATPase_dom"/>
</dbReference>
<reference evidence="15 16" key="1">
    <citation type="journal article" date="2015" name="Stand. Genomic Sci.">
        <title>Genomic Encyclopedia of Bacterial and Archaeal Type Strains, Phase III: the genomes of soil and plant-associated and newly described type strains.</title>
        <authorList>
            <person name="Whitman W.B."/>
            <person name="Woyke T."/>
            <person name="Klenk H.P."/>
            <person name="Zhou Y."/>
            <person name="Lilburn T.G."/>
            <person name="Beck B.J."/>
            <person name="De Vos P."/>
            <person name="Vandamme P."/>
            <person name="Eisen J.A."/>
            <person name="Garrity G."/>
            <person name="Hugenholtz P."/>
            <person name="Kyrpides N.C."/>
        </authorList>
    </citation>
    <scope>NUCLEOTIDE SEQUENCE [LARGE SCALE GENOMIC DNA]</scope>
    <source>
        <strain evidence="15 16">CGMCC 1.10116</strain>
    </source>
</reference>
<evidence type="ECO:0000256" key="9">
    <source>
        <dbReference type="ARBA" id="ARBA00022989"/>
    </source>
</evidence>
<dbReference type="SUPFAM" id="SSF55874">
    <property type="entry name" value="ATPase domain of HSP90 chaperone/DNA topoisomerase II/histidine kinase"/>
    <property type="match status" value="1"/>
</dbReference>
<evidence type="ECO:0000259" key="13">
    <source>
        <dbReference type="Pfam" id="PF06580"/>
    </source>
</evidence>
<dbReference type="OrthoDB" id="9776552at2"/>
<evidence type="ECO:0000256" key="10">
    <source>
        <dbReference type="ARBA" id="ARBA00023012"/>
    </source>
</evidence>
<comment type="caution">
    <text evidence="15">The sequence shown here is derived from an EMBL/GenBank/DDBJ whole genome shotgun (WGS) entry which is preliminary data.</text>
</comment>
<dbReference type="Pfam" id="PF06580">
    <property type="entry name" value="His_kinase"/>
    <property type="match status" value="1"/>
</dbReference>
<keyword evidence="16" id="KW-1185">Reference proteome</keyword>
<keyword evidence="7 15" id="KW-0418">Kinase</keyword>
<dbReference type="AlphaFoldDB" id="A0A562QJI5"/>
<keyword evidence="2" id="KW-1003">Cell membrane</keyword>
<evidence type="ECO:0000256" key="8">
    <source>
        <dbReference type="ARBA" id="ARBA00022840"/>
    </source>
</evidence>